<feature type="transmembrane region" description="Helical" evidence="1">
    <location>
        <begin position="9"/>
        <end position="27"/>
    </location>
</feature>
<name>A0A9E7DK71_9FIRM</name>
<feature type="transmembrane region" description="Helical" evidence="1">
    <location>
        <begin position="64"/>
        <end position="85"/>
    </location>
</feature>
<reference evidence="2" key="1">
    <citation type="submission" date="2022-04" db="EMBL/GenBank/DDBJ databases">
        <title>Complete genome sequences of Ezakiella coagulans and Fenollaria massiliensis.</title>
        <authorList>
            <person name="France M.T."/>
            <person name="Clifford J."/>
            <person name="Narina S."/>
            <person name="Rutt L."/>
            <person name="Ravel J."/>
        </authorList>
    </citation>
    <scope>NUCLEOTIDE SEQUENCE</scope>
    <source>
        <strain evidence="2">C0061C2</strain>
    </source>
</reference>
<proteinExistence type="predicted"/>
<organism evidence="2 3">
    <name type="scientific">Fenollaria massiliensis</name>
    <dbReference type="NCBI Taxonomy" id="938288"/>
    <lineage>
        <taxon>Bacteria</taxon>
        <taxon>Bacillati</taxon>
        <taxon>Bacillota</taxon>
        <taxon>Clostridia</taxon>
        <taxon>Eubacteriales</taxon>
        <taxon>Fenollaria</taxon>
    </lineage>
</organism>
<dbReference type="Proteomes" id="UP000831151">
    <property type="component" value="Chromosome"/>
</dbReference>
<evidence type="ECO:0000313" key="3">
    <source>
        <dbReference type="Proteomes" id="UP000831151"/>
    </source>
</evidence>
<keyword evidence="1" id="KW-0812">Transmembrane</keyword>
<sequence>MMKSFQRFIAIYIMKCFTFEIFNSFIFGKVQDISTIIQIINDRINNPNAVPLGDSGYLHAERQLISPIPTLSIIANILMIAFYVAMARELYLMYKYGKDELQVKKENEIK</sequence>
<evidence type="ECO:0000256" key="1">
    <source>
        <dbReference type="SAM" id="Phobius"/>
    </source>
</evidence>
<dbReference type="EMBL" id="CP096649">
    <property type="protein sequence ID" value="UQK59356.1"/>
    <property type="molecule type" value="Genomic_DNA"/>
</dbReference>
<keyword evidence="3" id="KW-1185">Reference proteome</keyword>
<evidence type="ECO:0000313" key="2">
    <source>
        <dbReference type="EMBL" id="UQK59356.1"/>
    </source>
</evidence>
<dbReference type="KEGG" id="fms:M1R53_01395"/>
<keyword evidence="1" id="KW-1133">Transmembrane helix</keyword>
<keyword evidence="1" id="KW-0472">Membrane</keyword>
<dbReference type="RefSeq" id="WP_106018153.1">
    <property type="nucleotide sequence ID" value="NZ_CP096649.1"/>
</dbReference>
<dbReference type="AlphaFoldDB" id="A0A9E7DK71"/>
<gene>
    <name evidence="2" type="ORF">M1R53_01395</name>
</gene>
<accession>A0A9E7DK71</accession>
<protein>
    <submittedName>
        <fullName evidence="2">Uncharacterized protein</fullName>
    </submittedName>
</protein>